<evidence type="ECO:0000313" key="13">
    <source>
        <dbReference type="Proteomes" id="UP001144297"/>
    </source>
</evidence>
<dbReference type="Pfam" id="PF00733">
    <property type="entry name" value="Asn_synthase"/>
    <property type="match status" value="1"/>
</dbReference>
<dbReference type="EC" id="6.3.5.4" evidence="3"/>
<evidence type="ECO:0000256" key="3">
    <source>
        <dbReference type="ARBA" id="ARBA00012737"/>
    </source>
</evidence>
<comment type="pathway">
    <text evidence="1">Amino-acid biosynthesis; L-asparagine biosynthesis; L-asparagine from L-aspartate (L-Gln route): step 1/1.</text>
</comment>
<dbReference type="Gene3D" id="3.60.20.10">
    <property type="entry name" value="Glutamine Phosphoribosylpyrophosphate, subunit 1, domain 1"/>
    <property type="match status" value="1"/>
</dbReference>
<dbReference type="GO" id="GO:0005829">
    <property type="term" value="C:cytosol"/>
    <property type="evidence" value="ECO:0007669"/>
    <property type="project" value="TreeGrafter"/>
</dbReference>
<keyword evidence="8" id="KW-0028">Amino-acid biosynthesis</keyword>
<dbReference type="SUPFAM" id="SSF56235">
    <property type="entry name" value="N-terminal nucleophile aminohydrolases (Ntn hydrolases)"/>
    <property type="match status" value="1"/>
</dbReference>
<evidence type="ECO:0000256" key="7">
    <source>
        <dbReference type="ARBA" id="ARBA00048741"/>
    </source>
</evidence>
<keyword evidence="4 9" id="KW-0547">Nucleotide-binding</keyword>
<evidence type="ECO:0000256" key="4">
    <source>
        <dbReference type="ARBA" id="ARBA00022741"/>
    </source>
</evidence>
<dbReference type="PANTHER" id="PTHR43284">
    <property type="entry name" value="ASPARAGINE SYNTHETASE (GLUTAMINE-HYDROLYZING)"/>
    <property type="match status" value="1"/>
</dbReference>
<dbReference type="InterPro" id="IPR017932">
    <property type="entry name" value="GATase_2_dom"/>
</dbReference>
<dbReference type="InterPro" id="IPR006426">
    <property type="entry name" value="Asn_synth_AEB"/>
</dbReference>
<keyword evidence="8" id="KW-0061">Asparagine biosynthesis</keyword>
<dbReference type="Proteomes" id="UP001144297">
    <property type="component" value="Unassembled WGS sequence"/>
</dbReference>
<dbReference type="InterPro" id="IPR014729">
    <property type="entry name" value="Rossmann-like_a/b/a_fold"/>
</dbReference>
<dbReference type="GO" id="GO:0006529">
    <property type="term" value="P:asparagine biosynthetic process"/>
    <property type="evidence" value="ECO:0007669"/>
    <property type="project" value="UniProtKB-KW"/>
</dbReference>
<feature type="binding site" evidence="9">
    <location>
        <position position="313"/>
    </location>
    <ligand>
        <name>ATP</name>
        <dbReference type="ChEBI" id="CHEBI:30616"/>
    </ligand>
</feature>
<dbReference type="Pfam" id="PF13537">
    <property type="entry name" value="GATase_7"/>
    <property type="match status" value="1"/>
</dbReference>
<dbReference type="InterPro" id="IPR001962">
    <property type="entry name" value="Asn_synthase"/>
</dbReference>
<dbReference type="SUPFAM" id="SSF52402">
    <property type="entry name" value="Adenine nucleotide alpha hydrolases-like"/>
    <property type="match status" value="1"/>
</dbReference>
<feature type="binding site" evidence="9">
    <location>
        <position position="122"/>
    </location>
    <ligand>
        <name>L-glutamine</name>
        <dbReference type="ChEBI" id="CHEBI:58359"/>
    </ligand>
</feature>
<evidence type="ECO:0000256" key="6">
    <source>
        <dbReference type="ARBA" id="ARBA00022962"/>
    </source>
</evidence>
<feature type="binding site" evidence="9">
    <location>
        <begin position="385"/>
        <end position="386"/>
    </location>
    <ligand>
        <name>ATP</name>
        <dbReference type="ChEBI" id="CHEBI:30616"/>
    </ligand>
</feature>
<dbReference type="InterPro" id="IPR033738">
    <property type="entry name" value="AsnB_N"/>
</dbReference>
<proteinExistence type="inferred from homology"/>
<dbReference type="AlphaFoldDB" id="A0A9W6GIC3"/>
<dbReference type="PANTHER" id="PTHR43284:SF1">
    <property type="entry name" value="ASPARAGINE SYNTHETASE"/>
    <property type="match status" value="1"/>
</dbReference>
<keyword evidence="13" id="KW-1185">Reference proteome</keyword>
<protein>
    <recommendedName>
        <fullName evidence="3">asparagine synthase (glutamine-hydrolyzing)</fullName>
        <ecNumber evidence="3">6.3.5.4</ecNumber>
    </recommendedName>
</protein>
<dbReference type="CDD" id="cd01991">
    <property type="entry name" value="Asn_synthase_B_C"/>
    <property type="match status" value="1"/>
</dbReference>
<evidence type="ECO:0000256" key="8">
    <source>
        <dbReference type="PIRSR" id="PIRSR001589-1"/>
    </source>
</evidence>
<reference evidence="12" key="1">
    <citation type="submission" date="2022-12" db="EMBL/GenBank/DDBJ databases">
        <title>Reference genome sequencing for broad-spectrum identification of bacterial and archaeal isolates by mass spectrometry.</title>
        <authorList>
            <person name="Sekiguchi Y."/>
            <person name="Tourlousse D.M."/>
        </authorList>
    </citation>
    <scope>NUCLEOTIDE SEQUENCE</scope>
    <source>
        <strain evidence="12">TSL-P1</strain>
    </source>
</reference>
<feature type="site" description="Important for beta-aspartyl-AMP intermediate formation" evidence="10">
    <location>
        <position position="387"/>
    </location>
</feature>
<dbReference type="EMBL" id="BSDX01000001">
    <property type="protein sequence ID" value="GLI54207.1"/>
    <property type="molecule type" value="Genomic_DNA"/>
</dbReference>
<gene>
    <name evidence="12" type="primary">asnB</name>
    <name evidence="12" type="ORF">TISLANDTSLP1_19000</name>
</gene>
<evidence type="ECO:0000256" key="5">
    <source>
        <dbReference type="ARBA" id="ARBA00022840"/>
    </source>
</evidence>
<dbReference type="NCBIfam" id="TIGR01536">
    <property type="entry name" value="asn_synth_AEB"/>
    <property type="match status" value="1"/>
</dbReference>
<keyword evidence="6 8" id="KW-0315">Glutamine amidotransferase</keyword>
<evidence type="ECO:0000256" key="10">
    <source>
        <dbReference type="PIRSR" id="PIRSR001589-3"/>
    </source>
</evidence>
<dbReference type="PIRSF" id="PIRSF001589">
    <property type="entry name" value="Asn_synthetase_glu-h"/>
    <property type="match status" value="1"/>
</dbReference>
<evidence type="ECO:0000256" key="1">
    <source>
        <dbReference type="ARBA" id="ARBA00005187"/>
    </source>
</evidence>
<name>A0A9W6GIC3_9BACT</name>
<organism evidence="12 13">
    <name type="scientific">Thermodesulfovibrio yellowstonii</name>
    <dbReference type="NCBI Taxonomy" id="28262"/>
    <lineage>
        <taxon>Bacteria</taxon>
        <taxon>Pseudomonadati</taxon>
        <taxon>Nitrospirota</taxon>
        <taxon>Thermodesulfovibrionia</taxon>
        <taxon>Thermodesulfovibrionales</taxon>
        <taxon>Thermodesulfovibrionaceae</taxon>
        <taxon>Thermodesulfovibrio</taxon>
    </lineage>
</organism>
<keyword evidence="5 9" id="KW-0067">ATP-binding</keyword>
<accession>A0A9W6GIC3</accession>
<dbReference type="Gene3D" id="3.40.50.620">
    <property type="entry name" value="HUPs"/>
    <property type="match status" value="1"/>
</dbReference>
<dbReference type="CDD" id="cd00712">
    <property type="entry name" value="AsnB"/>
    <property type="match status" value="1"/>
</dbReference>
<comment type="catalytic activity">
    <reaction evidence="7">
        <text>L-aspartate + L-glutamine + ATP + H2O = L-asparagine + L-glutamate + AMP + diphosphate + H(+)</text>
        <dbReference type="Rhea" id="RHEA:12228"/>
        <dbReference type="ChEBI" id="CHEBI:15377"/>
        <dbReference type="ChEBI" id="CHEBI:15378"/>
        <dbReference type="ChEBI" id="CHEBI:29985"/>
        <dbReference type="ChEBI" id="CHEBI:29991"/>
        <dbReference type="ChEBI" id="CHEBI:30616"/>
        <dbReference type="ChEBI" id="CHEBI:33019"/>
        <dbReference type="ChEBI" id="CHEBI:58048"/>
        <dbReference type="ChEBI" id="CHEBI:58359"/>
        <dbReference type="ChEBI" id="CHEBI:456215"/>
        <dbReference type="EC" id="6.3.5.4"/>
    </reaction>
</comment>
<dbReference type="PROSITE" id="PS51278">
    <property type="entry name" value="GATASE_TYPE_2"/>
    <property type="match status" value="1"/>
</dbReference>
<feature type="active site" description="For GATase activity" evidence="8">
    <location>
        <position position="2"/>
    </location>
</feature>
<evidence type="ECO:0000256" key="9">
    <source>
        <dbReference type="PIRSR" id="PIRSR001589-2"/>
    </source>
</evidence>
<sequence length="647" mass="75857">MCGILGVFKNNYIDSLDVVMTMLDKIKHRGPDHQGIVFFNTKNKNYNTLKVLDRNIKINKNNFDLALGHVRLSIIDLSQMGNQPMQSIDGKTWIVYNGEIFNYIELRELLEKRGYKFISNSDTEVIINSYKEFGQNCVENFRGFFVFCIYDMERNLLFLARDRLGKKPLKYYWDREIFCFTSEIKSLLDLPWISKSINFEAIDQFLSLRYILPPNTIIKQIKKLPAGCTLSLSLNDPIKEPIINKYWTPKFQPKTEILYDEALIKSEQLLTESINIRLRADVPVGFFISGGLDSSLLLSLIKNNKHTIKTFTVGFTESNYDERYFANLLVKKFKTDHTEIIMDFDLKNEIEKIVWHYDEPFGDPSAIPSYYLCKAASEHLKVMISGDGGDELFAGYKRYYIHSRNNMILNKISNYSNIFKCLSQKMPFNWNKKAGWGKILRIFESLSGDLIHTYPLRFAGFSPRMRMNLYDNPDFLIRDSIWNNDILKILKDTEAKESMEKLMALDQITFLPEYILVKTDLASMSNSLEIRNPYLDHYFVDWINCLPLHFKKRKKLLRDIAKNKLPIEILSRKKAGFNPPIGRWLRVELRNYLDNYIFDNKTILNLFNKKALNEIINLHLSHNTNLGEPIWLLLVLSIWFELHKVKI</sequence>
<dbReference type="InterPro" id="IPR051786">
    <property type="entry name" value="ASN_synthetase/amidase"/>
</dbReference>
<evidence type="ECO:0000256" key="2">
    <source>
        <dbReference type="ARBA" id="ARBA00005752"/>
    </source>
</evidence>
<dbReference type="GO" id="GO:0004066">
    <property type="term" value="F:asparagine synthase (glutamine-hydrolyzing) activity"/>
    <property type="evidence" value="ECO:0007669"/>
    <property type="project" value="UniProtKB-EC"/>
</dbReference>
<comment type="similarity">
    <text evidence="2">Belongs to the asparagine synthetase family.</text>
</comment>
<dbReference type="GO" id="GO:0005524">
    <property type="term" value="F:ATP binding"/>
    <property type="evidence" value="ECO:0007669"/>
    <property type="project" value="UniProtKB-KW"/>
</dbReference>
<dbReference type="InterPro" id="IPR029055">
    <property type="entry name" value="Ntn_hydrolases_N"/>
</dbReference>
<evidence type="ECO:0000313" key="12">
    <source>
        <dbReference type="EMBL" id="GLI54207.1"/>
    </source>
</evidence>
<evidence type="ECO:0000259" key="11">
    <source>
        <dbReference type="PROSITE" id="PS51278"/>
    </source>
</evidence>
<feature type="domain" description="Glutamine amidotransferase type-2" evidence="11">
    <location>
        <begin position="2"/>
        <end position="235"/>
    </location>
</feature>
<comment type="caution">
    <text evidence="12">The sequence shown here is derived from an EMBL/GenBank/DDBJ whole genome shotgun (WGS) entry which is preliminary data.</text>
</comment>